<keyword evidence="1" id="KW-0560">Oxidoreductase</keyword>
<dbReference type="InterPro" id="IPR020471">
    <property type="entry name" value="AKR"/>
</dbReference>
<feature type="domain" description="NADP-dependent oxidoreductase" evidence="2">
    <location>
        <begin position="26"/>
        <end position="297"/>
    </location>
</feature>
<accession>A0A928Z5W2</accession>
<protein>
    <submittedName>
        <fullName evidence="3">Aldo/keto reductase</fullName>
    </submittedName>
</protein>
<keyword evidence="4" id="KW-1185">Reference proteome</keyword>
<dbReference type="CDD" id="cd19088">
    <property type="entry name" value="AKR_AKR13B1"/>
    <property type="match status" value="1"/>
</dbReference>
<dbReference type="RefSeq" id="WP_264319990.1">
    <property type="nucleotide sequence ID" value="NZ_JADEXN010000027.1"/>
</dbReference>
<evidence type="ECO:0000259" key="2">
    <source>
        <dbReference type="Pfam" id="PF00248"/>
    </source>
</evidence>
<evidence type="ECO:0000256" key="1">
    <source>
        <dbReference type="ARBA" id="ARBA00023002"/>
    </source>
</evidence>
<gene>
    <name evidence="3" type="ORF">IQ235_02835</name>
</gene>
<proteinExistence type="predicted"/>
<sequence>MTDNISTEEAIAPKTFKLGGDLEVDRLSYGAMRLTGQPGNFGPYADWEGGKKLLQRAVELGVTFIDTAEAYGPGDNEEIIAAALHPYPSNLTIATKGGINKPAPDNIRADGSPENLRRGCEGSLQRLKLDRIDLYQLHRPDSKVPFAESVGALAELQREGKIRHIGLSNVTLAQLEEARKIVAIASVQNRLNIADRSHEAILDYCTQQDIAFIPYAPLGAHPLKRGAPLANPQGSTEGVLTEIATRHGVKPNQIALTWTLHRAPNIIAIPGTTTIAHLEENVAAASIELTPDEVKSLGEM</sequence>
<dbReference type="GO" id="GO:0016491">
    <property type="term" value="F:oxidoreductase activity"/>
    <property type="evidence" value="ECO:0007669"/>
    <property type="project" value="UniProtKB-KW"/>
</dbReference>
<dbReference type="GO" id="GO:0005737">
    <property type="term" value="C:cytoplasm"/>
    <property type="evidence" value="ECO:0007669"/>
    <property type="project" value="TreeGrafter"/>
</dbReference>
<dbReference type="InterPro" id="IPR036812">
    <property type="entry name" value="NAD(P)_OxRdtase_dom_sf"/>
</dbReference>
<evidence type="ECO:0000313" key="3">
    <source>
        <dbReference type="EMBL" id="MBE9039727.1"/>
    </source>
</evidence>
<evidence type="ECO:0000313" key="4">
    <source>
        <dbReference type="Proteomes" id="UP000621799"/>
    </source>
</evidence>
<dbReference type="AlphaFoldDB" id="A0A928Z5W2"/>
<organism evidence="3 4">
    <name type="scientific">Zarconia navalis LEGE 11467</name>
    <dbReference type="NCBI Taxonomy" id="1828826"/>
    <lineage>
        <taxon>Bacteria</taxon>
        <taxon>Bacillati</taxon>
        <taxon>Cyanobacteriota</taxon>
        <taxon>Cyanophyceae</taxon>
        <taxon>Oscillatoriophycideae</taxon>
        <taxon>Oscillatoriales</taxon>
        <taxon>Oscillatoriales incertae sedis</taxon>
        <taxon>Zarconia</taxon>
        <taxon>Zarconia navalis</taxon>
    </lineage>
</organism>
<dbReference type="PRINTS" id="PR00069">
    <property type="entry name" value="ALDKETRDTASE"/>
</dbReference>
<dbReference type="PANTHER" id="PTHR43625:SF40">
    <property type="entry name" value="ALDO-KETO REDUCTASE YAKC [NADP(+)]"/>
    <property type="match status" value="1"/>
</dbReference>
<dbReference type="Gene3D" id="3.20.20.100">
    <property type="entry name" value="NADP-dependent oxidoreductase domain"/>
    <property type="match status" value="1"/>
</dbReference>
<dbReference type="InterPro" id="IPR050791">
    <property type="entry name" value="Aldo-Keto_reductase"/>
</dbReference>
<dbReference type="EMBL" id="JADEXN010000027">
    <property type="protein sequence ID" value="MBE9039727.1"/>
    <property type="molecule type" value="Genomic_DNA"/>
</dbReference>
<dbReference type="SUPFAM" id="SSF51430">
    <property type="entry name" value="NAD(P)-linked oxidoreductase"/>
    <property type="match status" value="1"/>
</dbReference>
<dbReference type="Proteomes" id="UP000621799">
    <property type="component" value="Unassembled WGS sequence"/>
</dbReference>
<name>A0A928Z5W2_9CYAN</name>
<dbReference type="InterPro" id="IPR023210">
    <property type="entry name" value="NADP_OxRdtase_dom"/>
</dbReference>
<dbReference type="Pfam" id="PF00248">
    <property type="entry name" value="Aldo_ket_red"/>
    <property type="match status" value="1"/>
</dbReference>
<comment type="caution">
    <text evidence="3">The sequence shown here is derived from an EMBL/GenBank/DDBJ whole genome shotgun (WGS) entry which is preliminary data.</text>
</comment>
<reference evidence="3" key="1">
    <citation type="submission" date="2020-10" db="EMBL/GenBank/DDBJ databases">
        <authorList>
            <person name="Castelo-Branco R."/>
            <person name="Eusebio N."/>
            <person name="Adriana R."/>
            <person name="Vieira A."/>
            <person name="Brugerolle De Fraissinette N."/>
            <person name="Rezende De Castro R."/>
            <person name="Schneider M.P."/>
            <person name="Vasconcelos V."/>
            <person name="Leao P.N."/>
        </authorList>
    </citation>
    <scope>NUCLEOTIDE SEQUENCE</scope>
    <source>
        <strain evidence="3">LEGE 11467</strain>
    </source>
</reference>
<dbReference type="PANTHER" id="PTHR43625">
    <property type="entry name" value="AFLATOXIN B1 ALDEHYDE REDUCTASE"/>
    <property type="match status" value="1"/>
</dbReference>